<dbReference type="Proteomes" id="UP000286288">
    <property type="component" value="Unassembled WGS sequence"/>
</dbReference>
<dbReference type="EMBL" id="QRMZ01000013">
    <property type="protein sequence ID" value="RHK05999.1"/>
    <property type="molecule type" value="Genomic_DNA"/>
</dbReference>
<dbReference type="AlphaFoldDB" id="A0A415ERS0"/>
<keyword evidence="2 4" id="KW-0378">Hydrolase</keyword>
<dbReference type="InterPro" id="IPR050272">
    <property type="entry name" value="Isochorismatase-like_hydrls"/>
</dbReference>
<reference evidence="4 5" key="1">
    <citation type="submission" date="2018-08" db="EMBL/GenBank/DDBJ databases">
        <title>A genome reference for cultivated species of the human gut microbiota.</title>
        <authorList>
            <person name="Zou Y."/>
            <person name="Xue W."/>
            <person name="Luo G."/>
        </authorList>
    </citation>
    <scope>NUCLEOTIDE SEQUENCE [LARGE SCALE GENOMIC DNA]</scope>
    <source>
        <strain evidence="4 5">AF48-16</strain>
    </source>
</reference>
<comment type="similarity">
    <text evidence="1">Belongs to the isochorismatase family.</text>
</comment>
<sequence length="172" mass="19418">MLVIVDMQNQILDEENEAYVPDGAALVKRIAKRLEQARANGEYILHTRDIPIEVKGTPDEEADALQLIPELKPLENEKVVKKYYYSIPPEVLIDIKKNLFEPEEEKKIEITGVETNICVLSNTIEIQSAFPDADFTINKTLVAGKNHESQGLDILRDFNVEIIDGTKQTNGQ</sequence>
<dbReference type="GO" id="GO:0016787">
    <property type="term" value="F:hydrolase activity"/>
    <property type="evidence" value="ECO:0007669"/>
    <property type="project" value="UniProtKB-KW"/>
</dbReference>
<gene>
    <name evidence="4" type="ORF">DW084_10825</name>
</gene>
<dbReference type="InterPro" id="IPR036380">
    <property type="entry name" value="Isochorismatase-like_sf"/>
</dbReference>
<dbReference type="SUPFAM" id="SSF52499">
    <property type="entry name" value="Isochorismatase-like hydrolases"/>
    <property type="match status" value="1"/>
</dbReference>
<dbReference type="CDD" id="cd00431">
    <property type="entry name" value="cysteine_hydrolases"/>
    <property type="match status" value="1"/>
</dbReference>
<accession>A0A415ERS0</accession>
<proteinExistence type="inferred from homology"/>
<feature type="domain" description="Isochorismatase-like" evidence="3">
    <location>
        <begin position="1"/>
        <end position="124"/>
    </location>
</feature>
<dbReference type="InterPro" id="IPR000868">
    <property type="entry name" value="Isochorismatase-like_dom"/>
</dbReference>
<protein>
    <submittedName>
        <fullName evidence="4">Cysteine hydrolase</fullName>
    </submittedName>
</protein>
<evidence type="ECO:0000256" key="2">
    <source>
        <dbReference type="ARBA" id="ARBA00022801"/>
    </source>
</evidence>
<dbReference type="Pfam" id="PF00857">
    <property type="entry name" value="Isochorismatase"/>
    <property type="match status" value="1"/>
</dbReference>
<dbReference type="PANTHER" id="PTHR43540">
    <property type="entry name" value="PEROXYUREIDOACRYLATE/UREIDOACRYLATE AMIDOHYDROLASE-RELATED"/>
    <property type="match status" value="1"/>
</dbReference>
<dbReference type="Gene3D" id="3.40.50.850">
    <property type="entry name" value="Isochorismatase-like"/>
    <property type="match status" value="1"/>
</dbReference>
<organism evidence="4 5">
    <name type="scientific">Enterococcus casseliflavus</name>
    <name type="common">Enterococcus flavescens</name>
    <dbReference type="NCBI Taxonomy" id="37734"/>
    <lineage>
        <taxon>Bacteria</taxon>
        <taxon>Bacillati</taxon>
        <taxon>Bacillota</taxon>
        <taxon>Bacilli</taxon>
        <taxon>Lactobacillales</taxon>
        <taxon>Enterococcaceae</taxon>
        <taxon>Enterococcus</taxon>
    </lineage>
</organism>
<evidence type="ECO:0000313" key="4">
    <source>
        <dbReference type="EMBL" id="RHK05999.1"/>
    </source>
</evidence>
<evidence type="ECO:0000256" key="1">
    <source>
        <dbReference type="ARBA" id="ARBA00006336"/>
    </source>
</evidence>
<name>A0A415ERS0_ENTCA</name>
<evidence type="ECO:0000313" key="5">
    <source>
        <dbReference type="Proteomes" id="UP000286288"/>
    </source>
</evidence>
<comment type="caution">
    <text evidence="4">The sequence shown here is derived from an EMBL/GenBank/DDBJ whole genome shotgun (WGS) entry which is preliminary data.</text>
</comment>
<dbReference type="RefSeq" id="WP_086338495.1">
    <property type="nucleotide sequence ID" value="NZ_JAQDVE010000001.1"/>
</dbReference>
<evidence type="ECO:0000259" key="3">
    <source>
        <dbReference type="Pfam" id="PF00857"/>
    </source>
</evidence>